<evidence type="ECO:0000313" key="4">
    <source>
        <dbReference type="Proteomes" id="UP000010301"/>
    </source>
</evidence>
<dbReference type="SUPFAM" id="SSF117782">
    <property type="entry name" value="YbjQ-like"/>
    <property type="match status" value="1"/>
</dbReference>
<dbReference type="AlphaFoldDB" id="C0VYE8"/>
<dbReference type="InterPro" id="IPR002765">
    <property type="entry name" value="UPF0145_YbjQ-like"/>
</dbReference>
<dbReference type="PANTHER" id="PTHR34068">
    <property type="entry name" value="UPF0145 PROTEIN YBJQ"/>
    <property type="match status" value="1"/>
</dbReference>
<gene>
    <name evidence="3" type="ORF">HMPREF0044_0188</name>
</gene>
<comment type="similarity">
    <text evidence="1 2">Belongs to the UPF0145 family.</text>
</comment>
<evidence type="ECO:0000256" key="2">
    <source>
        <dbReference type="HAMAP-Rule" id="MF_00338"/>
    </source>
</evidence>
<organism evidence="3 4">
    <name type="scientific">Gleimia coleocanis DSM 15436</name>
    <dbReference type="NCBI Taxonomy" id="525245"/>
    <lineage>
        <taxon>Bacteria</taxon>
        <taxon>Bacillati</taxon>
        <taxon>Actinomycetota</taxon>
        <taxon>Actinomycetes</taxon>
        <taxon>Actinomycetales</taxon>
        <taxon>Actinomycetaceae</taxon>
        <taxon>Gleimia</taxon>
    </lineage>
</organism>
<dbReference type="Proteomes" id="UP000010301">
    <property type="component" value="Unassembled WGS sequence"/>
</dbReference>
<comment type="caution">
    <text evidence="3">The sequence shown here is derived from an EMBL/GenBank/DDBJ whole genome shotgun (WGS) entry which is preliminary data.</text>
</comment>
<dbReference type="PANTHER" id="PTHR34068:SF1">
    <property type="entry name" value="UPF0145 PROTEIN YBJQ"/>
    <property type="match status" value="1"/>
</dbReference>
<keyword evidence="4" id="KW-1185">Reference proteome</keyword>
<sequence>MLVTTTHKVEGYPVTQYLGIVTGETIAGINALKDLGAGFRNVFGGRSAGYEEELVNARNSAYQEMVARAQQIGAEGIVGFSYSFQTMGQGNMLMVAATGTAVRFSPLS</sequence>
<dbReference type="STRING" id="525245.HMPREF0044_0188"/>
<dbReference type="eggNOG" id="COG0393">
    <property type="taxonomic scope" value="Bacteria"/>
</dbReference>
<dbReference type="InterPro" id="IPR035439">
    <property type="entry name" value="UPF0145_dom_sf"/>
</dbReference>
<name>C0VYE8_9ACTO</name>
<evidence type="ECO:0000313" key="3">
    <source>
        <dbReference type="EMBL" id="EEH64451.1"/>
    </source>
</evidence>
<dbReference type="HAMAP" id="MF_00338">
    <property type="entry name" value="UPF0145"/>
    <property type="match status" value="1"/>
</dbReference>
<proteinExistence type="inferred from homology"/>
<dbReference type="RefSeq" id="WP_006547185.1">
    <property type="nucleotide sequence ID" value="NZ_DS999545.1"/>
</dbReference>
<dbReference type="Gene3D" id="3.30.110.70">
    <property type="entry name" value="Hypothetical protein apc22750. Chain B"/>
    <property type="match status" value="1"/>
</dbReference>
<dbReference type="EMBL" id="ACFG01000004">
    <property type="protein sequence ID" value="EEH64451.1"/>
    <property type="molecule type" value="Genomic_DNA"/>
</dbReference>
<dbReference type="Pfam" id="PF01906">
    <property type="entry name" value="YbjQ_1"/>
    <property type="match status" value="1"/>
</dbReference>
<dbReference type="OrthoDB" id="9796448at2"/>
<evidence type="ECO:0000256" key="1">
    <source>
        <dbReference type="ARBA" id="ARBA00010751"/>
    </source>
</evidence>
<reference evidence="3 4" key="1">
    <citation type="submission" date="2009-01" db="EMBL/GenBank/DDBJ databases">
        <authorList>
            <person name="Qin X."/>
            <person name="Bachman B."/>
            <person name="Battles P."/>
            <person name="Bell A."/>
            <person name="Bess C."/>
            <person name="Bickham C."/>
            <person name="Chaboub L."/>
            <person name="Chen D."/>
            <person name="Coyle M."/>
            <person name="Deiros D.R."/>
            <person name="Dinh H."/>
            <person name="Forbes L."/>
            <person name="Fowler G."/>
            <person name="Francisco L."/>
            <person name="Fu Q."/>
            <person name="Gubbala S."/>
            <person name="Hale W."/>
            <person name="Han Y."/>
            <person name="Hemphill L."/>
            <person name="Highlander S.K."/>
            <person name="Hirani K."/>
            <person name="Hogues M."/>
            <person name="Jackson L."/>
            <person name="Jakkamsetti A."/>
            <person name="Javaid M."/>
            <person name="Jiang H."/>
            <person name="Korchina V."/>
            <person name="Kovar C."/>
            <person name="Lara F."/>
            <person name="Lee S."/>
            <person name="Mata R."/>
            <person name="Mathew T."/>
            <person name="Moen C."/>
            <person name="Morales K."/>
            <person name="Munidasa M."/>
            <person name="Nazareth L."/>
            <person name="Ngo R."/>
            <person name="Nguyen L."/>
            <person name="Okwuonu G."/>
            <person name="Ongeri F."/>
            <person name="Patil S."/>
            <person name="Petrosino J."/>
            <person name="Pham C."/>
            <person name="Pham P."/>
            <person name="Pu L.-L."/>
            <person name="Puazo M."/>
            <person name="Raj R."/>
            <person name="Reid J."/>
            <person name="Rouhana J."/>
            <person name="Saada N."/>
            <person name="Shang Y."/>
            <person name="Simmons D."/>
            <person name="Thornton R."/>
            <person name="Warren J."/>
            <person name="Weissenberger G."/>
            <person name="Zhang J."/>
            <person name="Zhang L."/>
            <person name="Zhou C."/>
            <person name="Zhu D."/>
            <person name="Muzny D."/>
            <person name="Worley K."/>
            <person name="Gibbs R."/>
        </authorList>
    </citation>
    <scope>NUCLEOTIDE SEQUENCE [LARGE SCALE GENOMIC DNA]</scope>
    <source>
        <strain evidence="3 4">DSM 15436</strain>
    </source>
</reference>
<protein>
    <recommendedName>
        <fullName evidence="2">UPF0145 protein HMPREF0044_0188</fullName>
    </recommendedName>
</protein>
<dbReference type="HOGENOM" id="CLU_117144_3_1_11"/>
<accession>C0VYE8</accession>